<feature type="domain" description="Rhodanese" evidence="5">
    <location>
        <begin position="52"/>
        <end position="168"/>
    </location>
</feature>
<dbReference type="InterPro" id="IPR001763">
    <property type="entry name" value="Rhodanese-like_dom"/>
</dbReference>
<evidence type="ECO:0000259" key="5">
    <source>
        <dbReference type="PROSITE" id="PS50206"/>
    </source>
</evidence>
<dbReference type="EC" id="2.8.1.1" evidence="1"/>
<dbReference type="SMART" id="SM00450">
    <property type="entry name" value="RHOD"/>
    <property type="match status" value="3"/>
</dbReference>
<proteinExistence type="predicted"/>
<dbReference type="SUPFAM" id="SSF52821">
    <property type="entry name" value="Rhodanese/Cell cycle control phosphatase"/>
    <property type="match status" value="3"/>
</dbReference>
<comment type="catalytic activity">
    <reaction evidence="3">
        <text>thiosulfate + hydrogen cyanide = thiocyanate + sulfite + 2 H(+)</text>
        <dbReference type="Rhea" id="RHEA:16881"/>
        <dbReference type="ChEBI" id="CHEBI:15378"/>
        <dbReference type="ChEBI" id="CHEBI:17359"/>
        <dbReference type="ChEBI" id="CHEBI:18022"/>
        <dbReference type="ChEBI" id="CHEBI:18407"/>
        <dbReference type="ChEBI" id="CHEBI:33542"/>
        <dbReference type="EC" id="2.8.1.1"/>
    </reaction>
</comment>
<dbReference type="GeneID" id="79841831"/>
<evidence type="ECO:0000313" key="7">
    <source>
        <dbReference type="Proteomes" id="UP000255101"/>
    </source>
</evidence>
<dbReference type="EMBL" id="UGTB01000004">
    <property type="protein sequence ID" value="SUB60560.1"/>
    <property type="molecule type" value="Genomic_DNA"/>
</dbReference>
<sequence>MKLKKKALLTLSAFLMLSSLSACAPKKTEDTSKKEETKIETAKTEDVEAALKDGKTIVLDARSNDAYNGWALDGAKRGGHIKGASDFSAKWLSSDYDEKGNLEAYSREQVLKDAMKNKNLTKDSKVIVYDTNDKDAMAVAQYLSGKGIKDIKTYNAKEWIDGEKELASYKNYHLLVAPSIVKSIVDGKTPEGFTTAKDIKVVDVRWGGNKESGYLQGHVPTAIHINTDDIEPPKKNKKGDTEWKLADDKALVKLLLDNGITSSDCVIATSPEPMAAARFAVVCKYLGVKDVRIMNGGLVGWSSNGYELATKEETPKKASDFGVTAPQNPALIDTMEEAKAMLENKDKNVLVDNRTIGEYQGKVTGYSYHKKKGRIPGAVYGHAGIKNSSSMYYYRNIDKTMRNAQEIEELWKKDGIDTSKHLSFMCGSGWRASEILWYSMVMGMENTSLYSDGWIGWSNSGLPTEAGDNK</sequence>
<evidence type="ECO:0000256" key="4">
    <source>
        <dbReference type="SAM" id="SignalP"/>
    </source>
</evidence>
<dbReference type="InterPro" id="IPR036873">
    <property type="entry name" value="Rhodanese-like_dom_sf"/>
</dbReference>
<feature type="signal peptide" evidence="4">
    <location>
        <begin position="1"/>
        <end position="24"/>
    </location>
</feature>
<evidence type="ECO:0000256" key="3">
    <source>
        <dbReference type="ARBA" id="ARBA00047549"/>
    </source>
</evidence>
<keyword evidence="2" id="KW-0677">Repeat</keyword>
<dbReference type="Proteomes" id="UP000255101">
    <property type="component" value="Unassembled WGS sequence"/>
</dbReference>
<evidence type="ECO:0000313" key="6">
    <source>
        <dbReference type="EMBL" id="SUB60560.1"/>
    </source>
</evidence>
<protein>
    <recommendedName>
        <fullName evidence="1">thiosulfate sulfurtransferase</fullName>
        <ecNumber evidence="1">2.8.1.1</ecNumber>
    </recommendedName>
</protein>
<feature type="chain" id="PRO_5016739276" description="thiosulfate sulfurtransferase" evidence="4">
    <location>
        <begin position="25"/>
        <end position="470"/>
    </location>
</feature>
<dbReference type="GO" id="GO:0004792">
    <property type="term" value="F:thiosulfate-cyanide sulfurtransferase activity"/>
    <property type="evidence" value="ECO:0007669"/>
    <property type="project" value="UniProtKB-EC"/>
</dbReference>
<reference evidence="6 7" key="1">
    <citation type="submission" date="2018-06" db="EMBL/GenBank/DDBJ databases">
        <authorList>
            <consortium name="Pathogen Informatics"/>
            <person name="Doyle S."/>
        </authorList>
    </citation>
    <scope>NUCLEOTIDE SEQUENCE [LARGE SCALE GENOMIC DNA]</scope>
    <source>
        <strain evidence="6 7">NCTC11460</strain>
    </source>
</reference>
<dbReference type="PROSITE" id="PS51257">
    <property type="entry name" value="PROKAR_LIPOPROTEIN"/>
    <property type="match status" value="1"/>
</dbReference>
<feature type="domain" description="Rhodanese" evidence="5">
    <location>
        <begin position="195"/>
        <end position="310"/>
    </location>
</feature>
<keyword evidence="4" id="KW-0732">Signal</keyword>
<feature type="domain" description="Rhodanese" evidence="5">
    <location>
        <begin position="344"/>
        <end position="466"/>
    </location>
</feature>
<dbReference type="PROSITE" id="PS50206">
    <property type="entry name" value="RHODANESE_3"/>
    <property type="match status" value="3"/>
</dbReference>
<dbReference type="RefSeq" id="WP_002842503.1">
    <property type="nucleotide sequence ID" value="NZ_CAMPYD010000008.1"/>
</dbReference>
<dbReference type="PANTHER" id="PTHR43855:SF1">
    <property type="entry name" value="THIOSULFATE SULFURTRANSFERASE"/>
    <property type="match status" value="1"/>
</dbReference>
<evidence type="ECO:0000256" key="1">
    <source>
        <dbReference type="ARBA" id="ARBA00012245"/>
    </source>
</evidence>
<dbReference type="Gene3D" id="3.40.250.10">
    <property type="entry name" value="Rhodanese-like domain"/>
    <property type="match status" value="3"/>
</dbReference>
<keyword evidence="6" id="KW-0808">Transferase</keyword>
<dbReference type="PANTHER" id="PTHR43855">
    <property type="entry name" value="THIOSULFATE SULFURTRANSFERASE"/>
    <property type="match status" value="1"/>
</dbReference>
<dbReference type="Pfam" id="PF00581">
    <property type="entry name" value="Rhodanese"/>
    <property type="match status" value="3"/>
</dbReference>
<dbReference type="AlphaFoldDB" id="A0A379CE57"/>
<organism evidence="6 7">
    <name type="scientific">Peptostreptococcus anaerobius</name>
    <dbReference type="NCBI Taxonomy" id="1261"/>
    <lineage>
        <taxon>Bacteria</taxon>
        <taxon>Bacillati</taxon>
        <taxon>Bacillota</taxon>
        <taxon>Clostridia</taxon>
        <taxon>Peptostreptococcales</taxon>
        <taxon>Peptostreptococcaceae</taxon>
        <taxon>Peptostreptococcus</taxon>
    </lineage>
</organism>
<evidence type="ECO:0000256" key="2">
    <source>
        <dbReference type="ARBA" id="ARBA00022737"/>
    </source>
</evidence>
<gene>
    <name evidence="6" type="primary">ynjE</name>
    <name evidence="6" type="ORF">NCTC11460_00465</name>
</gene>
<dbReference type="InterPro" id="IPR051126">
    <property type="entry name" value="Thiosulfate_sulfurtransferase"/>
</dbReference>
<name>A0A379CE57_9FIRM</name>
<accession>A0A379CE57</accession>